<organism evidence="1 2">
    <name type="scientific">Chaetomium tenue</name>
    <dbReference type="NCBI Taxonomy" id="1854479"/>
    <lineage>
        <taxon>Eukaryota</taxon>
        <taxon>Fungi</taxon>
        <taxon>Dikarya</taxon>
        <taxon>Ascomycota</taxon>
        <taxon>Pezizomycotina</taxon>
        <taxon>Sordariomycetes</taxon>
        <taxon>Sordariomycetidae</taxon>
        <taxon>Sordariales</taxon>
        <taxon>Chaetomiaceae</taxon>
        <taxon>Chaetomium</taxon>
    </lineage>
</organism>
<gene>
    <name evidence="1" type="ORF">F5144DRAFT_497334</name>
</gene>
<sequence length="259" mass="29037">MQLTVGPESLVALTADGTIRCLLNTRYPLPSRQSSAALALADQLVKELARAVTAQLGPLPVPSSATAAEDGAPSTDSVTGYTADTRLHAVLLERNRLFVCFDLFLPDCKPEVRRRVDESIAQPIHILLKSGDICRMMRSPGLDREVAGRYTEFREVDKGPRPYFDDDLSPAFYVNGKRYEGRLEDYGPEFEFPLDEDDEAKDETWEPQEVCGDRIADDGFPELLVRWKSGRETWEDYDDVAKTVPEALAEYKRRCGQTS</sequence>
<dbReference type="Proteomes" id="UP000724584">
    <property type="component" value="Unassembled WGS sequence"/>
</dbReference>
<protein>
    <submittedName>
        <fullName evidence="1">Uncharacterized protein</fullName>
    </submittedName>
</protein>
<evidence type="ECO:0000313" key="2">
    <source>
        <dbReference type="Proteomes" id="UP000724584"/>
    </source>
</evidence>
<dbReference type="EMBL" id="JAGIZQ010000006">
    <property type="protein sequence ID" value="KAH6623574.1"/>
    <property type="molecule type" value="Genomic_DNA"/>
</dbReference>
<comment type="caution">
    <text evidence="1">The sequence shown here is derived from an EMBL/GenBank/DDBJ whole genome shotgun (WGS) entry which is preliminary data.</text>
</comment>
<keyword evidence="2" id="KW-1185">Reference proteome</keyword>
<proteinExistence type="predicted"/>
<evidence type="ECO:0000313" key="1">
    <source>
        <dbReference type="EMBL" id="KAH6623574.1"/>
    </source>
</evidence>
<accession>A0ACB7NZM4</accession>
<reference evidence="1 2" key="1">
    <citation type="journal article" date="2021" name="Nat. Commun.">
        <title>Genetic determinants of endophytism in the Arabidopsis root mycobiome.</title>
        <authorList>
            <person name="Mesny F."/>
            <person name="Miyauchi S."/>
            <person name="Thiergart T."/>
            <person name="Pickel B."/>
            <person name="Atanasova L."/>
            <person name="Karlsson M."/>
            <person name="Huettel B."/>
            <person name="Barry K.W."/>
            <person name="Haridas S."/>
            <person name="Chen C."/>
            <person name="Bauer D."/>
            <person name="Andreopoulos W."/>
            <person name="Pangilinan J."/>
            <person name="LaButti K."/>
            <person name="Riley R."/>
            <person name="Lipzen A."/>
            <person name="Clum A."/>
            <person name="Drula E."/>
            <person name="Henrissat B."/>
            <person name="Kohler A."/>
            <person name="Grigoriev I.V."/>
            <person name="Martin F.M."/>
            <person name="Hacquard S."/>
        </authorList>
    </citation>
    <scope>NUCLEOTIDE SEQUENCE [LARGE SCALE GENOMIC DNA]</scope>
    <source>
        <strain evidence="1 2">MPI-SDFR-AT-0079</strain>
    </source>
</reference>
<name>A0ACB7NZM4_9PEZI</name>